<evidence type="ECO:0000256" key="1">
    <source>
        <dbReference type="ARBA" id="ARBA00022676"/>
    </source>
</evidence>
<organism evidence="3 4">
    <name type="scientific">Kaistia terrae</name>
    <dbReference type="NCBI Taxonomy" id="537017"/>
    <lineage>
        <taxon>Bacteria</taxon>
        <taxon>Pseudomonadati</taxon>
        <taxon>Pseudomonadota</taxon>
        <taxon>Alphaproteobacteria</taxon>
        <taxon>Hyphomicrobiales</taxon>
        <taxon>Kaistiaceae</taxon>
        <taxon>Kaistia</taxon>
    </lineage>
</organism>
<evidence type="ECO:0000313" key="4">
    <source>
        <dbReference type="Proteomes" id="UP001596150"/>
    </source>
</evidence>
<reference evidence="4" key="1">
    <citation type="journal article" date="2019" name="Int. J. Syst. Evol. Microbiol.">
        <title>The Global Catalogue of Microorganisms (GCM) 10K type strain sequencing project: providing services to taxonomists for standard genome sequencing and annotation.</title>
        <authorList>
            <consortium name="The Broad Institute Genomics Platform"/>
            <consortium name="The Broad Institute Genome Sequencing Center for Infectious Disease"/>
            <person name="Wu L."/>
            <person name="Ma J."/>
        </authorList>
    </citation>
    <scope>NUCLEOTIDE SEQUENCE [LARGE SCALE GENOMIC DNA]</scope>
    <source>
        <strain evidence="4">KACC 12633</strain>
    </source>
</reference>
<dbReference type="InterPro" id="IPR004629">
    <property type="entry name" value="WecG_TagA_CpsF"/>
</dbReference>
<evidence type="ECO:0000256" key="2">
    <source>
        <dbReference type="ARBA" id="ARBA00022679"/>
    </source>
</evidence>
<dbReference type="PANTHER" id="PTHR34136">
    <property type="match status" value="1"/>
</dbReference>
<dbReference type="PANTHER" id="PTHR34136:SF1">
    <property type="entry name" value="UDP-N-ACETYL-D-MANNOSAMINURONIC ACID TRANSFERASE"/>
    <property type="match status" value="1"/>
</dbReference>
<dbReference type="Pfam" id="PF03808">
    <property type="entry name" value="Glyco_tran_WecG"/>
    <property type="match status" value="1"/>
</dbReference>
<keyword evidence="2" id="KW-0808">Transferase</keyword>
<proteinExistence type="predicted"/>
<gene>
    <name evidence="3" type="ORF">ACFPP9_08840</name>
</gene>
<keyword evidence="1" id="KW-0328">Glycosyltransferase</keyword>
<dbReference type="EMBL" id="JBHSML010000003">
    <property type="protein sequence ID" value="MFC5515872.1"/>
    <property type="molecule type" value="Genomic_DNA"/>
</dbReference>
<name>A0ABW0PVU4_9HYPH</name>
<accession>A0ABW0PVU4</accession>
<keyword evidence="4" id="KW-1185">Reference proteome</keyword>
<sequence length="263" mass="28030">MSIPDGLPLPAPLDLVRIGDGRINVGAQDELIARVVADARGGIGGSVFTLNLDHLVKLRDDARFRTAYQRATYVTADGAPVVRMARGLGAPVDLVTGADLVVPLCEAAANAGVSVHLFGTSDTIRNEAAAKLTAAIPGLVIAGSESPPRGFDPEGEDARAAVERIVASGAGVCFVALGAPKQELFADCAVLRSSGVVYICIGAALDFISGHSKRAPLIFRRTGSEWVWRFIQEPRRLGMRYARSMTYYIRYRLRRQGSPGKDV</sequence>
<evidence type="ECO:0000313" key="3">
    <source>
        <dbReference type="EMBL" id="MFC5515872.1"/>
    </source>
</evidence>
<protein>
    <submittedName>
        <fullName evidence="3">WecB/TagA/CpsF family glycosyltransferase</fullName>
    </submittedName>
</protein>
<dbReference type="Proteomes" id="UP001596150">
    <property type="component" value="Unassembled WGS sequence"/>
</dbReference>
<dbReference type="NCBIfam" id="TIGR00696">
    <property type="entry name" value="wecG_tagA_cpsF"/>
    <property type="match status" value="1"/>
</dbReference>
<comment type="caution">
    <text evidence="3">The sequence shown here is derived from an EMBL/GenBank/DDBJ whole genome shotgun (WGS) entry which is preliminary data.</text>
</comment>
<dbReference type="RefSeq" id="WP_266341909.1">
    <property type="nucleotide sequence ID" value="NZ_JAPKNH010000001.1"/>
</dbReference>
<dbReference type="CDD" id="cd06533">
    <property type="entry name" value="Glyco_transf_WecG_TagA"/>
    <property type="match status" value="1"/>
</dbReference>